<organism evidence="1">
    <name type="scientific">marine sediment metagenome</name>
    <dbReference type="NCBI Taxonomy" id="412755"/>
    <lineage>
        <taxon>unclassified sequences</taxon>
        <taxon>metagenomes</taxon>
        <taxon>ecological metagenomes</taxon>
    </lineage>
</organism>
<dbReference type="EMBL" id="BARV01032373">
    <property type="protein sequence ID" value="GAI33687.1"/>
    <property type="molecule type" value="Genomic_DNA"/>
</dbReference>
<name>X1MPW1_9ZZZZ</name>
<reference evidence="1" key="1">
    <citation type="journal article" date="2014" name="Front. Microbiol.">
        <title>High frequency of phylogenetically diverse reductive dehalogenase-homologous genes in deep subseafloor sedimentary metagenomes.</title>
        <authorList>
            <person name="Kawai M."/>
            <person name="Futagami T."/>
            <person name="Toyoda A."/>
            <person name="Takaki Y."/>
            <person name="Nishi S."/>
            <person name="Hori S."/>
            <person name="Arai W."/>
            <person name="Tsubouchi T."/>
            <person name="Morono Y."/>
            <person name="Uchiyama I."/>
            <person name="Ito T."/>
            <person name="Fujiyama A."/>
            <person name="Inagaki F."/>
            <person name="Takami H."/>
        </authorList>
    </citation>
    <scope>NUCLEOTIDE SEQUENCE</scope>
    <source>
        <strain evidence="1">Expedition CK06-06</strain>
    </source>
</reference>
<sequence length="251" mass="29539">VIYNYVYYSKYNEGIFMTDKEEKEPKKEKKEVNEIEKLKIAMDKGLMTKPVLSEPEYAICRNLVKQFYETQEARKGMRSAKNMIERDYMEDYPEFDTEPQERIVKHVEQLENEIKNELASHVETLRIYAWLSRIEGIGPITSIGLLSGLAKGPEWFNNPSKIHRICGLATVDWCKECDKRHVGSTLKERESWAYDEAEYIERRKAPSKQNIEKKQKELLKLLCVCDSPEVIQVAEKRRRGLPIHYNPFLKT</sequence>
<comment type="caution">
    <text evidence="1">The sequence shown here is derived from an EMBL/GenBank/DDBJ whole genome shotgun (WGS) entry which is preliminary data.</text>
</comment>
<evidence type="ECO:0008006" key="2">
    <source>
        <dbReference type="Google" id="ProtNLM"/>
    </source>
</evidence>
<protein>
    <recommendedName>
        <fullName evidence="2">Transposase IS116/IS110/IS902 family protein</fullName>
    </recommendedName>
</protein>
<dbReference type="AlphaFoldDB" id="X1MPW1"/>
<accession>X1MPW1</accession>
<evidence type="ECO:0000313" key="1">
    <source>
        <dbReference type="EMBL" id="GAI33687.1"/>
    </source>
</evidence>
<feature type="non-terminal residue" evidence="1">
    <location>
        <position position="251"/>
    </location>
</feature>
<feature type="non-terminal residue" evidence="1">
    <location>
        <position position="1"/>
    </location>
</feature>
<proteinExistence type="predicted"/>
<gene>
    <name evidence="1" type="ORF">S06H3_51054</name>
</gene>